<protein>
    <submittedName>
        <fullName evidence="1">HD domain-containing phosphohydrolase</fullName>
    </submittedName>
</protein>
<dbReference type="EMBL" id="CP182909">
    <property type="protein sequence ID" value="XPM63827.1"/>
    <property type="molecule type" value="Genomic_DNA"/>
</dbReference>
<accession>A0ACD5GSZ8</accession>
<dbReference type="Proteomes" id="UP000095472">
    <property type="component" value="Chromosome"/>
</dbReference>
<evidence type="ECO:0000313" key="2">
    <source>
        <dbReference type="Proteomes" id="UP000095472"/>
    </source>
</evidence>
<name>A0ACD5GSZ8_9CYAN</name>
<proteinExistence type="predicted"/>
<gene>
    <name evidence="1" type="ORF">BH720_032455</name>
</gene>
<organism evidence="1 2">
    <name type="scientific">Desertifilum tharense IPPAS B-1220</name>
    <dbReference type="NCBI Taxonomy" id="1781255"/>
    <lineage>
        <taxon>Bacteria</taxon>
        <taxon>Bacillati</taxon>
        <taxon>Cyanobacteriota</taxon>
        <taxon>Cyanophyceae</taxon>
        <taxon>Desertifilales</taxon>
        <taxon>Desertifilaceae</taxon>
        <taxon>Desertifilum</taxon>
    </lineage>
</organism>
<evidence type="ECO:0000313" key="1">
    <source>
        <dbReference type="EMBL" id="XPM63827.1"/>
    </source>
</evidence>
<reference evidence="1 2" key="1">
    <citation type="journal article" date="2016" name="Genome Announc.">
        <title>Draft Genome Sequence of the Thermotolerant Cyanobacterium Desertifilum sp. IPPAS B-1220.</title>
        <authorList>
            <person name="Mironov K.S."/>
            <person name="Sinetova M.A."/>
            <person name="Bolatkhan K."/>
            <person name="Zayadan B.K."/>
            <person name="Ustinova V.V."/>
            <person name="Kupriyanova E.V."/>
            <person name="Skrypnik A.N."/>
            <person name="Gogoleva N.E."/>
            <person name="Gogolev Y.V."/>
            <person name="Los D.A."/>
        </authorList>
    </citation>
    <scope>NUCLEOTIDE SEQUENCE [LARGE SCALE GENOMIC DNA]</scope>
    <source>
        <strain evidence="1 2">IPPAS B-1220</strain>
    </source>
</reference>
<keyword evidence="2" id="KW-1185">Reference proteome</keyword>
<sequence>MGQLLDLPAWQVKRLRLTGLLHRLAAFQGVENLLSPEKSAAQEQLLQQDTHKPRSVLRIMPQLSAIARIITHQTEKWDGDWTTRRYSPTTKFP</sequence>